<dbReference type="EMBL" id="CAJMXA010004240">
    <property type="protein sequence ID" value="CAE6537910.1"/>
    <property type="molecule type" value="Genomic_DNA"/>
</dbReference>
<evidence type="ECO:0000313" key="3">
    <source>
        <dbReference type="Proteomes" id="UP000663853"/>
    </source>
</evidence>
<dbReference type="AlphaFoldDB" id="A0A8H3DPY4"/>
<feature type="region of interest" description="Disordered" evidence="1">
    <location>
        <begin position="221"/>
        <end position="240"/>
    </location>
</feature>
<proteinExistence type="predicted"/>
<feature type="region of interest" description="Disordered" evidence="1">
    <location>
        <begin position="168"/>
        <end position="187"/>
    </location>
</feature>
<evidence type="ECO:0008006" key="4">
    <source>
        <dbReference type="Google" id="ProtNLM"/>
    </source>
</evidence>
<organism evidence="2 3">
    <name type="scientific">Rhizoctonia solani</name>
    <dbReference type="NCBI Taxonomy" id="456999"/>
    <lineage>
        <taxon>Eukaryota</taxon>
        <taxon>Fungi</taxon>
        <taxon>Dikarya</taxon>
        <taxon>Basidiomycota</taxon>
        <taxon>Agaricomycotina</taxon>
        <taxon>Agaricomycetes</taxon>
        <taxon>Cantharellales</taxon>
        <taxon>Ceratobasidiaceae</taxon>
        <taxon>Rhizoctonia</taxon>
    </lineage>
</organism>
<feature type="compositionally biased region" description="Polar residues" evidence="1">
    <location>
        <begin position="192"/>
        <end position="209"/>
    </location>
</feature>
<comment type="caution">
    <text evidence="2">The sequence shown here is derived from an EMBL/GenBank/DDBJ whole genome shotgun (WGS) entry which is preliminary data.</text>
</comment>
<protein>
    <recommendedName>
        <fullName evidence="4">Laminin domain protein</fullName>
    </recommendedName>
</protein>
<evidence type="ECO:0000256" key="1">
    <source>
        <dbReference type="SAM" id="MobiDB-lite"/>
    </source>
</evidence>
<evidence type="ECO:0000313" key="2">
    <source>
        <dbReference type="EMBL" id="CAE6537910.1"/>
    </source>
</evidence>
<gene>
    <name evidence="2" type="ORF">RDB_LOCUS184939</name>
</gene>
<reference evidence="2" key="1">
    <citation type="submission" date="2021-01" db="EMBL/GenBank/DDBJ databases">
        <authorList>
            <person name="Kaushik A."/>
        </authorList>
    </citation>
    <scope>NUCLEOTIDE SEQUENCE</scope>
    <source>
        <strain evidence="2">AG6-10EEA</strain>
    </source>
</reference>
<dbReference type="Proteomes" id="UP000663853">
    <property type="component" value="Unassembled WGS sequence"/>
</dbReference>
<name>A0A8H3DPY4_9AGAM</name>
<accession>A0A8H3DPY4</accession>
<feature type="region of interest" description="Disordered" evidence="1">
    <location>
        <begin position="192"/>
        <end position="215"/>
    </location>
</feature>
<sequence length="378" mass="41941">MAPPSSKKATSSLLTYAPPLLPDYLKNVYTLKTIVGVPTSDDVIEIHADIHAFPVPNMANPEISAQLAQFLFSVQMAVYRNEYPLSAFPTDNTYTPPTIPSHISISLNPVVGAPSDEELESAHGAVRIMENLANTPFIFDPTLSTKLSQHLFNIQFARYLQDSTQGEFSQAPVRPHTPYEEPSPVVPNVATPESHTSDIGAQETTSVQSGPCRETDSDLITNRADPEPNTMAQPSPCAHEPEIIPQNMNCDLSRVVDLLIDIRRTLVATYNGMVRNAHSHRQHTVMNEKGELPWLNGLPYISPYSRTTLFGTPTESEVVSYLKWYSIGGEFVETDERISSSQVVKPRPTNSWLGFYVIVLLDNLEPFFNPHGRLGRLD</sequence>